<keyword evidence="2" id="KW-0863">Zinc-finger</keyword>
<dbReference type="PROSITE" id="PS01102">
    <property type="entry name" value="ZF_DKSA_1"/>
    <property type="match status" value="1"/>
</dbReference>
<feature type="zinc finger region" description="dksA C4-type" evidence="4">
    <location>
        <begin position="85"/>
        <end position="109"/>
    </location>
</feature>
<keyword evidence="1" id="KW-0479">Metal-binding</keyword>
<dbReference type="InterPro" id="IPR000962">
    <property type="entry name" value="Znf_DskA_TraR"/>
</dbReference>
<dbReference type="RefSeq" id="WP_217779642.1">
    <property type="nucleotide sequence ID" value="NZ_JAHRWL010000002.1"/>
</dbReference>
<evidence type="ECO:0000256" key="1">
    <source>
        <dbReference type="ARBA" id="ARBA00022723"/>
    </source>
</evidence>
<accession>A0ABS6NC02</accession>
<evidence type="ECO:0000256" key="2">
    <source>
        <dbReference type="ARBA" id="ARBA00022771"/>
    </source>
</evidence>
<gene>
    <name evidence="6" type="ORF">KUH32_16255</name>
</gene>
<organism evidence="6 7">
    <name type="scientific">Thalassococcus arenae</name>
    <dbReference type="NCBI Taxonomy" id="2851652"/>
    <lineage>
        <taxon>Bacteria</taxon>
        <taxon>Pseudomonadati</taxon>
        <taxon>Pseudomonadota</taxon>
        <taxon>Alphaproteobacteria</taxon>
        <taxon>Rhodobacterales</taxon>
        <taxon>Roseobacteraceae</taxon>
        <taxon>Thalassococcus</taxon>
    </lineage>
</organism>
<dbReference type="EMBL" id="JAHRWL010000002">
    <property type="protein sequence ID" value="MBV2361318.1"/>
    <property type="molecule type" value="Genomic_DNA"/>
</dbReference>
<dbReference type="PROSITE" id="PS51128">
    <property type="entry name" value="ZF_DKSA_2"/>
    <property type="match status" value="1"/>
</dbReference>
<dbReference type="PANTHER" id="PTHR33823">
    <property type="entry name" value="RNA POLYMERASE-BINDING TRANSCRIPTION FACTOR DKSA-RELATED"/>
    <property type="match status" value="1"/>
</dbReference>
<evidence type="ECO:0000313" key="6">
    <source>
        <dbReference type="EMBL" id="MBV2361318.1"/>
    </source>
</evidence>
<keyword evidence="7" id="KW-1185">Reference proteome</keyword>
<dbReference type="InterPro" id="IPR020458">
    <property type="entry name" value="Znf_DskA_TraR_CS"/>
</dbReference>
<dbReference type="PANTHER" id="PTHR33823:SF2">
    <property type="entry name" value="RNA POLYMERASE-BINDING TRANSCRIPTION FACTOR DKSA"/>
    <property type="match status" value="1"/>
</dbReference>
<protein>
    <submittedName>
        <fullName evidence="6">TraR/DksA C4-type zinc finger protein</fullName>
    </submittedName>
</protein>
<name>A0ABS6NC02_9RHOB</name>
<dbReference type="Pfam" id="PF01258">
    <property type="entry name" value="zf-dskA_traR"/>
    <property type="match status" value="1"/>
</dbReference>
<sequence length="113" mass="12495">MNGSENTVFRRLIETRIATLDEEDRLGKDGQDVVVLDQQAVGRLSRQDALLSQSMAKATQARRDGQRRALLAALDRIERGEFGFCDDCGEEIAPKRLELDPTAMLCVSCAAAR</sequence>
<reference evidence="6" key="1">
    <citation type="submission" date="2021-06" db="EMBL/GenBank/DDBJ databases">
        <title>Thalassococcus sp. CAU 1522 isolated from sea sand, Republic of Korea.</title>
        <authorList>
            <person name="Kim W."/>
        </authorList>
    </citation>
    <scope>NUCLEOTIDE SEQUENCE</scope>
    <source>
        <strain evidence="6">CAU 1522</strain>
    </source>
</reference>
<comment type="caution">
    <text evidence="6">The sequence shown here is derived from an EMBL/GenBank/DDBJ whole genome shotgun (WGS) entry which is preliminary data.</text>
</comment>
<evidence type="ECO:0000256" key="4">
    <source>
        <dbReference type="PROSITE-ProRule" id="PRU00510"/>
    </source>
</evidence>
<feature type="domain" description="Zinc finger DksA/TraR C4-type" evidence="5">
    <location>
        <begin position="80"/>
        <end position="112"/>
    </location>
</feature>
<evidence type="ECO:0000256" key="3">
    <source>
        <dbReference type="ARBA" id="ARBA00022833"/>
    </source>
</evidence>
<evidence type="ECO:0000313" key="7">
    <source>
        <dbReference type="Proteomes" id="UP001166293"/>
    </source>
</evidence>
<dbReference type="Proteomes" id="UP001166293">
    <property type="component" value="Unassembled WGS sequence"/>
</dbReference>
<proteinExistence type="predicted"/>
<evidence type="ECO:0000259" key="5">
    <source>
        <dbReference type="Pfam" id="PF01258"/>
    </source>
</evidence>
<keyword evidence="3" id="KW-0862">Zinc</keyword>